<organism evidence="3 4">
    <name type="scientific">Chryseobacterium oryzae</name>
    <dbReference type="NCBI Taxonomy" id="2929799"/>
    <lineage>
        <taxon>Bacteria</taxon>
        <taxon>Pseudomonadati</taxon>
        <taxon>Bacteroidota</taxon>
        <taxon>Flavobacteriia</taxon>
        <taxon>Flavobacteriales</taxon>
        <taxon>Weeksellaceae</taxon>
        <taxon>Chryseobacterium group</taxon>
        <taxon>Chryseobacterium</taxon>
    </lineage>
</organism>
<evidence type="ECO:0000259" key="2">
    <source>
        <dbReference type="Pfam" id="PF02481"/>
    </source>
</evidence>
<dbReference type="EMBL" id="CP094529">
    <property type="protein sequence ID" value="UOE37487.1"/>
    <property type="molecule type" value="Genomic_DNA"/>
</dbReference>
<comment type="similarity">
    <text evidence="1">Belongs to the DprA/Smf family.</text>
</comment>
<dbReference type="Gene3D" id="3.40.50.450">
    <property type="match status" value="1"/>
</dbReference>
<dbReference type="Proteomes" id="UP000831068">
    <property type="component" value="Chromosome"/>
</dbReference>
<keyword evidence="4" id="KW-1185">Reference proteome</keyword>
<evidence type="ECO:0000256" key="1">
    <source>
        <dbReference type="ARBA" id="ARBA00006525"/>
    </source>
</evidence>
<sequence>MEKVQEYLNQLTAIERKNSPETFYYQGDFSLLETGRRVAVVGSRKVSDLGVKRVGLIVKKLVQNNITVVSGLAEGVDTAAHSSAIKYGGNTISVIGTSLDQYYPKKNKDLQDMIAKEHLLISQFPKSYPTTPKNFPMRNRTMALISDATIIVEATEKSGTMHQGWEALRLGRSLYILENIISEHNISWAKEMLQYGAEIITNDNIQDILDDLPFLTSKELYAI</sequence>
<dbReference type="PANTHER" id="PTHR43022:SF1">
    <property type="entry name" value="PROTEIN SMF"/>
    <property type="match status" value="1"/>
</dbReference>
<gene>
    <name evidence="3" type="ORF">MTP08_10455</name>
</gene>
<dbReference type="InterPro" id="IPR057666">
    <property type="entry name" value="DrpA_SLOG"/>
</dbReference>
<reference evidence="3 4" key="1">
    <citation type="submission" date="2022-03" db="EMBL/GenBank/DDBJ databases">
        <title>Chryseobacterium sp. isolated from the Andong Sikhe.</title>
        <authorList>
            <person name="Won M."/>
            <person name="Kim S.-J."/>
            <person name="Kwon S.-W."/>
        </authorList>
    </citation>
    <scope>NUCLEOTIDE SEQUENCE [LARGE SCALE GENOMIC DNA]</scope>
    <source>
        <strain evidence="3 4">ADR-1</strain>
    </source>
</reference>
<protein>
    <submittedName>
        <fullName evidence="3">DNA-protecting protein DprA</fullName>
    </submittedName>
</protein>
<dbReference type="InterPro" id="IPR003488">
    <property type="entry name" value="DprA"/>
</dbReference>
<evidence type="ECO:0000313" key="4">
    <source>
        <dbReference type="Proteomes" id="UP000831068"/>
    </source>
</evidence>
<dbReference type="Pfam" id="PF02481">
    <property type="entry name" value="DNA_processg_A"/>
    <property type="match status" value="1"/>
</dbReference>
<accession>A0ABY4BGU7</accession>
<dbReference type="SUPFAM" id="SSF102405">
    <property type="entry name" value="MCP/YpsA-like"/>
    <property type="match status" value="1"/>
</dbReference>
<dbReference type="GeneID" id="78302081"/>
<feature type="domain" description="Smf/DprA SLOG" evidence="2">
    <location>
        <begin position="5"/>
        <end position="212"/>
    </location>
</feature>
<dbReference type="PANTHER" id="PTHR43022">
    <property type="entry name" value="PROTEIN SMF"/>
    <property type="match status" value="1"/>
</dbReference>
<evidence type="ECO:0000313" key="3">
    <source>
        <dbReference type="EMBL" id="UOE37487.1"/>
    </source>
</evidence>
<dbReference type="RefSeq" id="WP_123865327.1">
    <property type="nucleotide sequence ID" value="NZ_CP094529.1"/>
</dbReference>
<proteinExistence type="inferred from homology"/>
<name>A0ABY4BGU7_9FLAO</name>